<dbReference type="InterPro" id="IPR002563">
    <property type="entry name" value="Flavin_Rdtase-like_dom"/>
</dbReference>
<dbReference type="Gene3D" id="2.30.110.10">
    <property type="entry name" value="Electron Transport, Fmn-binding Protein, Chain A"/>
    <property type="match status" value="1"/>
</dbReference>
<organism evidence="4 5">
    <name type="scientific">Fodinicola feengrottensis</name>
    <dbReference type="NCBI Taxonomy" id="435914"/>
    <lineage>
        <taxon>Bacteria</taxon>
        <taxon>Bacillati</taxon>
        <taxon>Actinomycetota</taxon>
        <taxon>Actinomycetes</taxon>
        <taxon>Mycobacteriales</taxon>
        <taxon>Fodinicola</taxon>
    </lineage>
</organism>
<dbReference type="InterPro" id="IPR050268">
    <property type="entry name" value="NADH-dep_flavin_reductase"/>
</dbReference>
<dbReference type="PANTHER" id="PTHR30466">
    <property type="entry name" value="FLAVIN REDUCTASE"/>
    <property type="match status" value="1"/>
</dbReference>
<protein>
    <submittedName>
        <fullName evidence="4">Flavin reductase family protein</fullName>
    </submittedName>
</protein>
<evidence type="ECO:0000313" key="5">
    <source>
        <dbReference type="Proteomes" id="UP001500618"/>
    </source>
</evidence>
<dbReference type="Pfam" id="PF01613">
    <property type="entry name" value="Flavin_Reduct"/>
    <property type="match status" value="1"/>
</dbReference>
<dbReference type="Proteomes" id="UP001500618">
    <property type="component" value="Unassembled WGS sequence"/>
</dbReference>
<gene>
    <name evidence="4" type="ORF">GCM10009765_08530</name>
</gene>
<evidence type="ECO:0000259" key="3">
    <source>
        <dbReference type="SMART" id="SM00903"/>
    </source>
</evidence>
<keyword evidence="2" id="KW-0560">Oxidoreductase</keyword>
<keyword evidence="5" id="KW-1185">Reference proteome</keyword>
<dbReference type="EMBL" id="BAAANY010000002">
    <property type="protein sequence ID" value="GAA1661319.1"/>
    <property type="molecule type" value="Genomic_DNA"/>
</dbReference>
<feature type="domain" description="Flavin reductase like" evidence="3">
    <location>
        <begin position="19"/>
        <end position="155"/>
    </location>
</feature>
<dbReference type="InterPro" id="IPR012349">
    <property type="entry name" value="Split_barrel_FMN-bd"/>
</dbReference>
<dbReference type="SMART" id="SM00903">
    <property type="entry name" value="Flavin_Reduct"/>
    <property type="match status" value="1"/>
</dbReference>
<accession>A0ABN2FXS9</accession>
<evidence type="ECO:0000313" key="4">
    <source>
        <dbReference type="EMBL" id="GAA1661319.1"/>
    </source>
</evidence>
<comment type="similarity">
    <text evidence="1">Belongs to the non-flavoprotein flavin reductase family.</text>
</comment>
<comment type="caution">
    <text evidence="4">The sequence shown here is derived from an EMBL/GenBank/DDBJ whole genome shotgun (WGS) entry which is preliminary data.</text>
</comment>
<dbReference type="PANTHER" id="PTHR30466:SF1">
    <property type="entry name" value="FMN REDUCTASE (NADH) RUTF"/>
    <property type="match status" value="1"/>
</dbReference>
<evidence type="ECO:0000256" key="2">
    <source>
        <dbReference type="ARBA" id="ARBA00023002"/>
    </source>
</evidence>
<name>A0ABN2FXS9_9ACTN</name>
<evidence type="ECO:0000256" key="1">
    <source>
        <dbReference type="ARBA" id="ARBA00008898"/>
    </source>
</evidence>
<reference evidence="4 5" key="1">
    <citation type="journal article" date="2019" name="Int. J. Syst. Evol. Microbiol.">
        <title>The Global Catalogue of Microorganisms (GCM) 10K type strain sequencing project: providing services to taxonomists for standard genome sequencing and annotation.</title>
        <authorList>
            <consortium name="The Broad Institute Genomics Platform"/>
            <consortium name="The Broad Institute Genome Sequencing Center for Infectious Disease"/>
            <person name="Wu L."/>
            <person name="Ma J."/>
        </authorList>
    </citation>
    <scope>NUCLEOTIDE SEQUENCE [LARGE SCALE GENOMIC DNA]</scope>
    <source>
        <strain evidence="4 5">JCM 14718</strain>
    </source>
</reference>
<dbReference type="RefSeq" id="WP_344307279.1">
    <property type="nucleotide sequence ID" value="NZ_BAAANY010000002.1"/>
</dbReference>
<sequence length="167" mass="17848">MVRDTPADRLAAGNLRAALGRFITGVVVVTFEADGPRGITVNSFTSVSMTPPLVLVSIAHRARSHDALLSSEFCVNVLGAEQEAVARCFSGVRPVDPRWVAGVRVPRLAGVLACLECKPWRCYDGGDHTLVVGEVTDVAYRDGEALAYGNSRFTGVAEPDTGMEFLL</sequence>
<proteinExistence type="inferred from homology"/>
<dbReference type="SUPFAM" id="SSF50475">
    <property type="entry name" value="FMN-binding split barrel"/>
    <property type="match status" value="1"/>
</dbReference>